<dbReference type="EMBL" id="AP017424">
    <property type="protein sequence ID" value="BAU86667.1"/>
    <property type="molecule type" value="Genomic_DNA"/>
</dbReference>
<evidence type="ECO:0000256" key="1">
    <source>
        <dbReference type="ARBA" id="ARBA00004651"/>
    </source>
</evidence>
<dbReference type="SUPFAM" id="SSF103473">
    <property type="entry name" value="MFS general substrate transporter"/>
    <property type="match status" value="1"/>
</dbReference>
<keyword evidence="4 8" id="KW-0812">Transmembrane</keyword>
<evidence type="ECO:0000259" key="9">
    <source>
        <dbReference type="PROSITE" id="PS50850"/>
    </source>
</evidence>
<dbReference type="Gene3D" id="1.20.1720.10">
    <property type="entry name" value="Multidrug resistance protein D"/>
    <property type="match status" value="1"/>
</dbReference>
<evidence type="ECO:0000313" key="11">
    <source>
        <dbReference type="Proteomes" id="UP000217676"/>
    </source>
</evidence>
<dbReference type="InterPro" id="IPR020846">
    <property type="entry name" value="MFS_dom"/>
</dbReference>
<keyword evidence="11" id="KW-1185">Reference proteome</keyword>
<dbReference type="GO" id="GO:0005886">
    <property type="term" value="C:plasma membrane"/>
    <property type="evidence" value="ECO:0007669"/>
    <property type="project" value="UniProtKB-SubCell"/>
</dbReference>
<dbReference type="InterPro" id="IPR036259">
    <property type="entry name" value="MFS_trans_sf"/>
</dbReference>
<evidence type="ECO:0000313" key="10">
    <source>
        <dbReference type="EMBL" id="BAU86667.1"/>
    </source>
</evidence>
<feature type="domain" description="Major facilitator superfamily (MFS) profile" evidence="9">
    <location>
        <begin position="1"/>
        <end position="171"/>
    </location>
</feature>
<evidence type="ECO:0000256" key="7">
    <source>
        <dbReference type="ARBA" id="ARBA00023251"/>
    </source>
</evidence>
<keyword evidence="6 8" id="KW-0472">Membrane</keyword>
<dbReference type="PROSITE" id="PS50850">
    <property type="entry name" value="MFS"/>
    <property type="match status" value="1"/>
</dbReference>
<keyword evidence="3" id="KW-1003">Cell membrane</keyword>
<proteinExistence type="predicted"/>
<keyword evidence="5 8" id="KW-1133">Transmembrane helix</keyword>
<reference evidence="10 11" key="1">
    <citation type="journal article" date="2016" name="Genome Announc.">
        <title>Complete Genome Sequence of Thiostrepton-Producing Streptomyces laurentii ATCC 31255.</title>
        <authorList>
            <person name="Doi K."/>
            <person name="Fujino Y."/>
            <person name="Nagayoshi Y."/>
            <person name="Ohshima T."/>
            <person name="Ogata S."/>
        </authorList>
    </citation>
    <scope>NUCLEOTIDE SEQUENCE [LARGE SCALE GENOMIC DNA]</scope>
    <source>
        <strain evidence="10 11">ATCC 31255</strain>
    </source>
</reference>
<gene>
    <name evidence="10" type="ORF">SLA_5798</name>
</gene>
<evidence type="ECO:0000256" key="2">
    <source>
        <dbReference type="ARBA" id="ARBA00022448"/>
    </source>
</evidence>
<keyword evidence="7" id="KW-0046">Antibiotic resistance</keyword>
<dbReference type="Proteomes" id="UP000217676">
    <property type="component" value="Chromosome"/>
</dbReference>
<dbReference type="KEGG" id="slau:SLA_5798"/>
<evidence type="ECO:0000256" key="6">
    <source>
        <dbReference type="ARBA" id="ARBA00023136"/>
    </source>
</evidence>
<dbReference type="GO" id="GO:0022857">
    <property type="term" value="F:transmembrane transporter activity"/>
    <property type="evidence" value="ECO:0007669"/>
    <property type="project" value="InterPro"/>
</dbReference>
<organism evidence="10 11">
    <name type="scientific">Streptomyces laurentii</name>
    <dbReference type="NCBI Taxonomy" id="39478"/>
    <lineage>
        <taxon>Bacteria</taxon>
        <taxon>Bacillati</taxon>
        <taxon>Actinomycetota</taxon>
        <taxon>Actinomycetes</taxon>
        <taxon>Kitasatosporales</taxon>
        <taxon>Streptomycetaceae</taxon>
        <taxon>Streptomyces</taxon>
    </lineage>
</organism>
<evidence type="ECO:0000256" key="3">
    <source>
        <dbReference type="ARBA" id="ARBA00022475"/>
    </source>
</evidence>
<dbReference type="AlphaFoldDB" id="A0A160P4P0"/>
<dbReference type="GO" id="GO:0046677">
    <property type="term" value="P:response to antibiotic"/>
    <property type="evidence" value="ECO:0007669"/>
    <property type="project" value="UniProtKB-KW"/>
</dbReference>
<dbReference type="InterPro" id="IPR011701">
    <property type="entry name" value="MFS"/>
</dbReference>
<dbReference type="Pfam" id="PF07690">
    <property type="entry name" value="MFS_1"/>
    <property type="match status" value="1"/>
</dbReference>
<evidence type="ECO:0000256" key="4">
    <source>
        <dbReference type="ARBA" id="ARBA00022692"/>
    </source>
</evidence>
<keyword evidence="2" id="KW-0813">Transport</keyword>
<dbReference type="PANTHER" id="PTHR42718:SF46">
    <property type="entry name" value="BLR6921 PROTEIN"/>
    <property type="match status" value="1"/>
</dbReference>
<protein>
    <submittedName>
        <fullName evidence="10">Major facilitator superfamily protein</fullName>
    </submittedName>
</protein>
<accession>A0A160P4P0</accession>
<feature type="transmembrane region" description="Helical" evidence="8">
    <location>
        <begin position="29"/>
        <end position="50"/>
    </location>
</feature>
<comment type="subcellular location">
    <subcellularLocation>
        <location evidence="1">Cell membrane</location>
        <topology evidence="1">Multi-pass membrane protein</topology>
    </subcellularLocation>
</comment>
<name>A0A160P4P0_STRLU</name>
<sequence>MIVSAADTSAVSTLLPAISEDTGASLATLQWAVTGYALVGAAVIVTSGALGDIFGRRRIFIGGLLLFVASCVLIALSDSGGMGIAGRALQGAAGSTILACGLSLLSAGSSGGRADAGGVAVGRGVGGRCGRRALGGRCARRCHRVAGAVLDRRGDRPAVRAADPAYGAGVA</sequence>
<dbReference type="PANTHER" id="PTHR42718">
    <property type="entry name" value="MAJOR FACILITATOR SUPERFAMILY MULTIDRUG TRANSPORTER MFSC"/>
    <property type="match status" value="1"/>
</dbReference>
<evidence type="ECO:0000256" key="5">
    <source>
        <dbReference type="ARBA" id="ARBA00022989"/>
    </source>
</evidence>
<evidence type="ECO:0000256" key="8">
    <source>
        <dbReference type="SAM" id="Phobius"/>
    </source>
</evidence>
<feature type="transmembrane region" description="Helical" evidence="8">
    <location>
        <begin position="59"/>
        <end position="76"/>
    </location>
</feature>